<evidence type="ECO:0000313" key="2">
    <source>
        <dbReference type="EMBL" id="GBN02255.1"/>
    </source>
</evidence>
<comment type="caution">
    <text evidence="2">The sequence shown here is derived from an EMBL/GenBank/DDBJ whole genome shotgun (WGS) entry which is preliminary data.</text>
</comment>
<evidence type="ECO:0000313" key="3">
    <source>
        <dbReference type="Proteomes" id="UP000499080"/>
    </source>
</evidence>
<sequence>MSSFSHDGSSRPHKPEDERGPEGTRQDESKLRIARLTVALDCISMTLAIDVQLSRGKDISLSPASTELPIEIQEFIDSYLKLPSAPLTEDTVMKNIQLSCTSKESPLHVEEVISELPSTSAESPSQFSTEPVKRTIEDMVCIVCSKAASGALKCKSCDIFR</sequence>
<accession>A0A4Y2KIV3</accession>
<dbReference type="AlphaFoldDB" id="A0A4Y2KIV3"/>
<keyword evidence="3" id="KW-1185">Reference proteome</keyword>
<feature type="compositionally biased region" description="Basic and acidic residues" evidence="1">
    <location>
        <begin position="8"/>
        <end position="30"/>
    </location>
</feature>
<proteinExistence type="predicted"/>
<dbReference type="Proteomes" id="UP000499080">
    <property type="component" value="Unassembled WGS sequence"/>
</dbReference>
<gene>
    <name evidence="2" type="ORF">AVEN_209034_1</name>
</gene>
<name>A0A4Y2KIV3_ARAVE</name>
<reference evidence="2 3" key="1">
    <citation type="journal article" date="2019" name="Sci. Rep.">
        <title>Orb-weaving spider Araneus ventricosus genome elucidates the spidroin gene catalogue.</title>
        <authorList>
            <person name="Kono N."/>
            <person name="Nakamura H."/>
            <person name="Ohtoshi R."/>
            <person name="Moran D.A.P."/>
            <person name="Shinohara A."/>
            <person name="Yoshida Y."/>
            <person name="Fujiwara M."/>
            <person name="Mori M."/>
            <person name="Tomita M."/>
            <person name="Arakawa K."/>
        </authorList>
    </citation>
    <scope>NUCLEOTIDE SEQUENCE [LARGE SCALE GENOMIC DNA]</scope>
</reference>
<evidence type="ECO:0000256" key="1">
    <source>
        <dbReference type="SAM" id="MobiDB-lite"/>
    </source>
</evidence>
<dbReference type="EMBL" id="BGPR01004689">
    <property type="protein sequence ID" value="GBN02255.1"/>
    <property type="molecule type" value="Genomic_DNA"/>
</dbReference>
<protein>
    <submittedName>
        <fullName evidence="2">Uncharacterized protein</fullName>
    </submittedName>
</protein>
<feature type="region of interest" description="Disordered" evidence="1">
    <location>
        <begin position="1"/>
        <end position="30"/>
    </location>
</feature>
<organism evidence="2 3">
    <name type="scientific">Araneus ventricosus</name>
    <name type="common">Orbweaver spider</name>
    <name type="synonym">Epeira ventricosa</name>
    <dbReference type="NCBI Taxonomy" id="182803"/>
    <lineage>
        <taxon>Eukaryota</taxon>
        <taxon>Metazoa</taxon>
        <taxon>Ecdysozoa</taxon>
        <taxon>Arthropoda</taxon>
        <taxon>Chelicerata</taxon>
        <taxon>Arachnida</taxon>
        <taxon>Araneae</taxon>
        <taxon>Araneomorphae</taxon>
        <taxon>Entelegynae</taxon>
        <taxon>Araneoidea</taxon>
        <taxon>Araneidae</taxon>
        <taxon>Araneus</taxon>
    </lineage>
</organism>